<name>A0A0G4FQV5_9ALVE</name>
<reference evidence="3" key="1">
    <citation type="submission" date="2014-11" db="EMBL/GenBank/DDBJ databases">
        <authorList>
            <person name="Otto D Thomas"/>
            <person name="Naeem Raeece"/>
        </authorList>
    </citation>
    <scope>NUCLEOTIDE SEQUENCE</scope>
</reference>
<proteinExistence type="predicted"/>
<dbReference type="EMBL" id="CDMZ01000558">
    <property type="protein sequence ID" value="CEM16838.1"/>
    <property type="molecule type" value="Genomic_DNA"/>
</dbReference>
<feature type="region of interest" description="Disordered" evidence="1">
    <location>
        <begin position="37"/>
        <end position="56"/>
    </location>
</feature>
<evidence type="ECO:0000313" key="3">
    <source>
        <dbReference type="EMBL" id="CEM16838.1"/>
    </source>
</evidence>
<feature type="transmembrane region" description="Helical" evidence="2">
    <location>
        <begin position="66"/>
        <end position="90"/>
    </location>
</feature>
<organism evidence="3">
    <name type="scientific">Chromera velia CCMP2878</name>
    <dbReference type="NCBI Taxonomy" id="1169474"/>
    <lineage>
        <taxon>Eukaryota</taxon>
        <taxon>Sar</taxon>
        <taxon>Alveolata</taxon>
        <taxon>Colpodellida</taxon>
        <taxon>Chromeraceae</taxon>
        <taxon>Chromera</taxon>
    </lineage>
</organism>
<feature type="region of interest" description="Disordered" evidence="1">
    <location>
        <begin position="343"/>
        <end position="570"/>
    </location>
</feature>
<dbReference type="Pfam" id="PF19067">
    <property type="entry name" value="DUF5763"/>
    <property type="match status" value="1"/>
</dbReference>
<protein>
    <submittedName>
        <fullName evidence="3">Uncharacterized protein</fullName>
    </submittedName>
</protein>
<keyword evidence="2" id="KW-1133">Transmembrane helix</keyword>
<accession>A0A0G4FQV5</accession>
<dbReference type="VEuPathDB" id="CryptoDB:Cvel_18284"/>
<feature type="compositionally biased region" description="Polar residues" evidence="1">
    <location>
        <begin position="346"/>
        <end position="365"/>
    </location>
</feature>
<feature type="compositionally biased region" description="Basic and acidic residues" evidence="1">
    <location>
        <begin position="385"/>
        <end position="395"/>
    </location>
</feature>
<evidence type="ECO:0000256" key="2">
    <source>
        <dbReference type="SAM" id="Phobius"/>
    </source>
</evidence>
<sequence length="570" mass="63295">MASRRCAAVLKSGERCKSTARGNGFCGHRAHQALADASTAASSKAHSPPLPTSIPKRSDPEILARFHVRVAVALGVLLLSSASMVFWQSWSVSSLAPKPNCLQYAGNATIVMHSAEPLQQTLPSPKFSLIAQNLYRMSSLNFVTEIFSHPTSRARAGELVTAINLSSKSHPGSRYVLLTSDTDWGALGRNILAGLEEVSYDLYYVGEVVWGTLLEAGNYYPGIKIATNADIAFPPINFECNWNSNPPPIFGFSRADTHEYSGNLRSCKSFMGGGSYDAIAFKSVKKDALRMLHFSKSYWGTENVAAWVLDKVGQPVQNMCPWYFPIHVHNDKKVGDTRQHRIRINGGNSKQPNNRKTQDFCTFTNPMMPEEAPRERSSLSRRSRRESQEQPDPPRQKGTSKKKKKHTAEVLPDAWANPNPKARDIPQPNTLNENRREKTTLDSEQVAPYQSEQKKKQTVAEPVSQPKKKQRVAEPVSQPKKKQRVAEPVSQPKKKQTVAEPVSQPKKKQSVAEPVSQPKKKQAAAETASQPKKKQTVAEPVSHPKKKQTVIDTARQLNKKVEIKKPRKSG</sequence>
<keyword evidence="2" id="KW-0812">Transmembrane</keyword>
<keyword evidence="2" id="KW-0472">Membrane</keyword>
<dbReference type="AlphaFoldDB" id="A0A0G4FQV5"/>
<dbReference type="InterPro" id="IPR043914">
    <property type="entry name" value="DUF5763"/>
</dbReference>
<evidence type="ECO:0000256" key="1">
    <source>
        <dbReference type="SAM" id="MobiDB-lite"/>
    </source>
</evidence>
<gene>
    <name evidence="3" type="ORF">Cvel_18284</name>
</gene>